<evidence type="ECO:0000256" key="1">
    <source>
        <dbReference type="ARBA" id="ARBA00004651"/>
    </source>
</evidence>
<dbReference type="InterPro" id="IPR052518">
    <property type="entry name" value="CHR_Transporter"/>
</dbReference>
<feature type="transmembrane region" description="Helical" evidence="7">
    <location>
        <begin position="84"/>
        <end position="111"/>
    </location>
</feature>
<dbReference type="EMBL" id="CP011393">
    <property type="protein sequence ID" value="ANE41310.1"/>
    <property type="molecule type" value="Genomic_DNA"/>
</dbReference>
<evidence type="ECO:0000313" key="9">
    <source>
        <dbReference type="EMBL" id="HGU42439.1"/>
    </source>
</evidence>
<comment type="similarity">
    <text evidence="2">Belongs to the chromate ion transporter (CHR) (TC 2.A.51) family.</text>
</comment>
<feature type="transmembrane region" description="Helical" evidence="7">
    <location>
        <begin position="12"/>
        <end position="37"/>
    </location>
</feature>
<keyword evidence="5 7" id="KW-1133">Transmembrane helix</keyword>
<dbReference type="Proteomes" id="UP000077096">
    <property type="component" value="Chromosome"/>
</dbReference>
<evidence type="ECO:0000256" key="3">
    <source>
        <dbReference type="ARBA" id="ARBA00022475"/>
    </source>
</evidence>
<keyword evidence="6 7" id="KW-0472">Membrane</keyword>
<evidence type="ECO:0000256" key="4">
    <source>
        <dbReference type="ARBA" id="ARBA00022692"/>
    </source>
</evidence>
<evidence type="ECO:0000313" key="8">
    <source>
        <dbReference type="EMBL" id="ANE41310.1"/>
    </source>
</evidence>
<dbReference type="OrthoDB" id="9788907at2"/>
<evidence type="ECO:0000256" key="5">
    <source>
        <dbReference type="ARBA" id="ARBA00022989"/>
    </source>
</evidence>
<dbReference type="PATRIC" id="fig|93466.3.peg.947"/>
<evidence type="ECO:0000313" key="10">
    <source>
        <dbReference type="Proteomes" id="UP000077096"/>
    </source>
</evidence>
<dbReference type="PANTHER" id="PTHR43663:SF1">
    <property type="entry name" value="CHROMATE TRANSPORTER"/>
    <property type="match status" value="1"/>
</dbReference>
<dbReference type="AlphaFoldDB" id="A0A172T2W6"/>
<gene>
    <name evidence="9" type="ORF">ENT72_05955</name>
    <name evidence="8" type="ORF">JM64_04430</name>
</gene>
<dbReference type="GO" id="GO:0005886">
    <property type="term" value="C:plasma membrane"/>
    <property type="evidence" value="ECO:0007669"/>
    <property type="project" value="UniProtKB-SubCell"/>
</dbReference>
<dbReference type="Pfam" id="PF02417">
    <property type="entry name" value="Chromate_transp"/>
    <property type="match status" value="1"/>
</dbReference>
<reference evidence="9" key="2">
    <citation type="journal article" date="2020" name="mSystems">
        <title>Genome- and Community-Level Interaction Insights into Carbon Utilization and Element Cycling Functions of Hydrothermarchaeota in Hydrothermal Sediment.</title>
        <authorList>
            <person name="Zhou Z."/>
            <person name="Liu Y."/>
            <person name="Xu W."/>
            <person name="Pan J."/>
            <person name="Luo Z.H."/>
            <person name="Li M."/>
        </authorList>
    </citation>
    <scope>NUCLEOTIDE SEQUENCE [LARGE SCALE GENOMIC DNA]</scope>
    <source>
        <strain evidence="9">SpSt-604</strain>
    </source>
</reference>
<comment type="subcellular location">
    <subcellularLocation>
        <location evidence="1">Cell membrane</location>
        <topology evidence="1">Multi-pass membrane protein</topology>
    </subcellularLocation>
</comment>
<evidence type="ECO:0000256" key="7">
    <source>
        <dbReference type="SAM" id="Phobius"/>
    </source>
</evidence>
<dbReference type="PANTHER" id="PTHR43663">
    <property type="entry name" value="CHROMATE TRANSPORT PROTEIN-RELATED"/>
    <property type="match status" value="1"/>
</dbReference>
<reference evidence="8 10" key="1">
    <citation type="submission" date="2014-08" db="EMBL/GenBank/DDBJ databases">
        <title>Fervidobacterium pennivorans DYC genome.</title>
        <authorList>
            <person name="Wushke S."/>
        </authorList>
    </citation>
    <scope>NUCLEOTIDE SEQUENCE [LARGE SCALE GENOMIC DNA]</scope>
    <source>
        <strain evidence="8 10">DYC</strain>
    </source>
</reference>
<accession>A0A172T2W6</accession>
<dbReference type="InterPro" id="IPR003370">
    <property type="entry name" value="Chromate_transpt"/>
</dbReference>
<proteinExistence type="inferred from homology"/>
<protein>
    <submittedName>
        <fullName evidence="8">Chromate transporter</fullName>
    </submittedName>
</protein>
<keyword evidence="4 7" id="KW-0812">Transmembrane</keyword>
<dbReference type="GO" id="GO:0015109">
    <property type="term" value="F:chromate transmembrane transporter activity"/>
    <property type="evidence" value="ECO:0007669"/>
    <property type="project" value="InterPro"/>
</dbReference>
<dbReference type="EMBL" id="DSZT01000188">
    <property type="protein sequence ID" value="HGU42439.1"/>
    <property type="molecule type" value="Genomic_DNA"/>
</dbReference>
<organism evidence="8 10">
    <name type="scientific">Fervidobacterium pennivorans</name>
    <dbReference type="NCBI Taxonomy" id="93466"/>
    <lineage>
        <taxon>Bacteria</taxon>
        <taxon>Thermotogati</taxon>
        <taxon>Thermotogota</taxon>
        <taxon>Thermotogae</taxon>
        <taxon>Thermotogales</taxon>
        <taxon>Fervidobacteriaceae</taxon>
        <taxon>Fervidobacterium</taxon>
    </lineage>
</organism>
<sequence length="190" mass="20973">MSRLENNEKVSLWKLFSITAKIGGVTIGGGYAMVPIIREEFAIKHKFLRPEEFDSLLVIAQSMPGPIAVNTSTLVGYKLRKIPGVIAAVAGAIFFPTIIILAVAIVLGRFYNFLKPFLNGMKIPLLAIIVVSVLKLWKSSVRSLEDLVVFIVAFSTVTVLKFNPVYVILLAILYGIIRFFVNKTTEGDLD</sequence>
<evidence type="ECO:0000256" key="2">
    <source>
        <dbReference type="ARBA" id="ARBA00005262"/>
    </source>
</evidence>
<keyword evidence="3" id="KW-1003">Cell membrane</keyword>
<dbReference type="KEGG" id="fng:JM64_04430"/>
<feature type="transmembrane region" description="Helical" evidence="7">
    <location>
        <begin position="149"/>
        <end position="177"/>
    </location>
</feature>
<name>A0A172T2W6_FERPE</name>
<evidence type="ECO:0000256" key="6">
    <source>
        <dbReference type="ARBA" id="ARBA00023136"/>
    </source>
</evidence>
<feature type="transmembrane region" description="Helical" evidence="7">
    <location>
        <begin position="117"/>
        <end position="137"/>
    </location>
</feature>